<evidence type="ECO:0000313" key="7">
    <source>
        <dbReference type="EnsemblMetazoa" id="MESCA004475-PA"/>
    </source>
</evidence>
<comment type="similarity">
    <text evidence="2">Belongs to the PER33/POM33 family.</text>
</comment>
<dbReference type="GO" id="GO:0016020">
    <property type="term" value="C:membrane"/>
    <property type="evidence" value="ECO:0007669"/>
    <property type="project" value="UniProtKB-SubCell"/>
</dbReference>
<evidence type="ECO:0000256" key="2">
    <source>
        <dbReference type="ARBA" id="ARBA00007322"/>
    </source>
</evidence>
<keyword evidence="8" id="KW-1185">Reference proteome</keyword>
<dbReference type="InterPro" id="IPR051645">
    <property type="entry name" value="PER33/POM33_regulator"/>
</dbReference>
<evidence type="ECO:0000256" key="6">
    <source>
        <dbReference type="SAM" id="Phobius"/>
    </source>
</evidence>
<evidence type="ECO:0000256" key="3">
    <source>
        <dbReference type="ARBA" id="ARBA00022692"/>
    </source>
</evidence>
<dbReference type="HOGENOM" id="CLU_141815_0_0_1"/>
<dbReference type="STRING" id="36166.T1GLR2"/>
<evidence type="ECO:0000256" key="1">
    <source>
        <dbReference type="ARBA" id="ARBA00004141"/>
    </source>
</evidence>
<dbReference type="Proteomes" id="UP000015102">
    <property type="component" value="Unassembled WGS sequence"/>
</dbReference>
<dbReference type="EnsemblMetazoa" id="MESCA004475-RA">
    <property type="protein sequence ID" value="MESCA004475-PA"/>
    <property type="gene ID" value="MESCA004475"/>
</dbReference>
<dbReference type="Pfam" id="PF03661">
    <property type="entry name" value="TMEM33_Pom33"/>
    <property type="match status" value="1"/>
</dbReference>
<name>T1GLR2_MEGSC</name>
<dbReference type="GO" id="GO:0005783">
    <property type="term" value="C:endoplasmic reticulum"/>
    <property type="evidence" value="ECO:0007669"/>
    <property type="project" value="TreeGrafter"/>
</dbReference>
<organism evidence="7 8">
    <name type="scientific">Megaselia scalaris</name>
    <name type="common">Humpbacked fly</name>
    <name type="synonym">Phora scalaris</name>
    <dbReference type="NCBI Taxonomy" id="36166"/>
    <lineage>
        <taxon>Eukaryota</taxon>
        <taxon>Metazoa</taxon>
        <taxon>Ecdysozoa</taxon>
        <taxon>Arthropoda</taxon>
        <taxon>Hexapoda</taxon>
        <taxon>Insecta</taxon>
        <taxon>Pterygota</taxon>
        <taxon>Neoptera</taxon>
        <taxon>Endopterygota</taxon>
        <taxon>Diptera</taxon>
        <taxon>Brachycera</taxon>
        <taxon>Muscomorpha</taxon>
        <taxon>Platypezoidea</taxon>
        <taxon>Phoridae</taxon>
        <taxon>Megaseliini</taxon>
        <taxon>Megaselia</taxon>
    </lineage>
</organism>
<evidence type="ECO:0000256" key="5">
    <source>
        <dbReference type="ARBA" id="ARBA00023136"/>
    </source>
</evidence>
<keyword evidence="3 6" id="KW-0812">Transmembrane</keyword>
<evidence type="ECO:0008006" key="9">
    <source>
        <dbReference type="Google" id="ProtNLM"/>
    </source>
</evidence>
<dbReference type="OMA" id="IEQIACH"/>
<evidence type="ECO:0000256" key="4">
    <source>
        <dbReference type="ARBA" id="ARBA00022989"/>
    </source>
</evidence>
<proteinExistence type="inferred from homology"/>
<dbReference type="PANTHER" id="PTHR12703:SF4">
    <property type="entry name" value="TRANSMEMBRANE PROTEIN 33"/>
    <property type="match status" value="1"/>
</dbReference>
<sequence length="148" mass="16922">MYVSPVFLILVPVVSFAILHASSYSLKLLDLIGQNSCWSARFLISLVEFQATNILRVCSLSEIFNMPLAIIMVFMGKAGLMTPFIYYHFIVMRYMSRRNPYTRTMFTELRMSVEHLAYKCPPFIAQALRFGINFVTRLAPQPQPAAAQ</sequence>
<feature type="transmembrane region" description="Helical" evidence="6">
    <location>
        <begin position="6"/>
        <end position="26"/>
    </location>
</feature>
<accession>T1GLR2</accession>
<evidence type="ECO:0000313" key="8">
    <source>
        <dbReference type="Proteomes" id="UP000015102"/>
    </source>
</evidence>
<dbReference type="PANTHER" id="PTHR12703">
    <property type="entry name" value="TRANSMEMBRANE PROTEIN 33"/>
    <property type="match status" value="1"/>
</dbReference>
<reference evidence="8" key="1">
    <citation type="submission" date="2013-02" db="EMBL/GenBank/DDBJ databases">
        <authorList>
            <person name="Hughes D."/>
        </authorList>
    </citation>
    <scope>NUCLEOTIDE SEQUENCE</scope>
    <source>
        <strain>Durham</strain>
        <strain evidence="8">NC isolate 2 -- Noor lab</strain>
    </source>
</reference>
<feature type="transmembrane region" description="Helical" evidence="6">
    <location>
        <begin position="68"/>
        <end position="89"/>
    </location>
</feature>
<dbReference type="InterPro" id="IPR005344">
    <property type="entry name" value="TMEM33/Pom33"/>
</dbReference>
<protein>
    <recommendedName>
        <fullName evidence="9">Transmembrane protein 33</fullName>
    </recommendedName>
</protein>
<dbReference type="GO" id="GO:0061024">
    <property type="term" value="P:membrane organization"/>
    <property type="evidence" value="ECO:0007669"/>
    <property type="project" value="TreeGrafter"/>
</dbReference>
<comment type="subcellular location">
    <subcellularLocation>
        <location evidence="1">Membrane</location>
        <topology evidence="1">Multi-pass membrane protein</topology>
    </subcellularLocation>
</comment>
<dbReference type="GO" id="GO:0071786">
    <property type="term" value="P:endoplasmic reticulum tubular network organization"/>
    <property type="evidence" value="ECO:0007669"/>
    <property type="project" value="TreeGrafter"/>
</dbReference>
<dbReference type="EMBL" id="CAQQ02171729">
    <property type="status" value="NOT_ANNOTATED_CDS"/>
    <property type="molecule type" value="Genomic_DNA"/>
</dbReference>
<keyword evidence="5 6" id="KW-0472">Membrane</keyword>
<reference evidence="7" key="2">
    <citation type="submission" date="2015-06" db="UniProtKB">
        <authorList>
            <consortium name="EnsemblMetazoa"/>
        </authorList>
    </citation>
    <scope>IDENTIFICATION</scope>
</reference>
<dbReference type="AlphaFoldDB" id="T1GLR2"/>
<keyword evidence="4 6" id="KW-1133">Transmembrane helix</keyword>